<evidence type="ECO:0000256" key="2">
    <source>
        <dbReference type="ARBA" id="ARBA00022801"/>
    </source>
</evidence>
<dbReference type="PANTHER" id="PTHR47959:SF13">
    <property type="entry name" value="ATP-DEPENDENT RNA HELICASE RHLE"/>
    <property type="match status" value="1"/>
</dbReference>
<feature type="compositionally biased region" description="Polar residues" evidence="8">
    <location>
        <begin position="555"/>
        <end position="570"/>
    </location>
</feature>
<keyword evidence="13" id="KW-1185">Reference proteome</keyword>
<feature type="compositionally biased region" description="Basic residues" evidence="8">
    <location>
        <begin position="481"/>
        <end position="491"/>
    </location>
</feature>
<evidence type="ECO:0000259" key="9">
    <source>
        <dbReference type="PROSITE" id="PS51192"/>
    </source>
</evidence>
<dbReference type="InterPro" id="IPR050079">
    <property type="entry name" value="DEAD_box_RNA_helicase"/>
</dbReference>
<feature type="domain" description="Helicase ATP-binding" evidence="9">
    <location>
        <begin position="34"/>
        <end position="209"/>
    </location>
</feature>
<dbReference type="RefSeq" id="WP_243377442.1">
    <property type="nucleotide sequence ID" value="NZ_JAKZJU020000001.1"/>
</dbReference>
<feature type="region of interest" description="Disordered" evidence="8">
    <location>
        <begin position="372"/>
        <end position="586"/>
    </location>
</feature>
<protein>
    <submittedName>
        <fullName evidence="12">DEAD/DEAH box helicase</fullName>
    </submittedName>
</protein>
<dbReference type="PROSITE" id="PS51195">
    <property type="entry name" value="Q_MOTIF"/>
    <property type="match status" value="1"/>
</dbReference>
<dbReference type="InterPro" id="IPR001650">
    <property type="entry name" value="Helicase_C-like"/>
</dbReference>
<organism evidence="12 13">
    <name type="scientific">Mesosutterella faecium</name>
    <dbReference type="NCBI Taxonomy" id="2925194"/>
    <lineage>
        <taxon>Bacteria</taxon>
        <taxon>Pseudomonadati</taxon>
        <taxon>Pseudomonadota</taxon>
        <taxon>Betaproteobacteria</taxon>
        <taxon>Burkholderiales</taxon>
        <taxon>Sutterellaceae</taxon>
        <taxon>Mesosutterella</taxon>
    </lineage>
</organism>
<evidence type="ECO:0000256" key="4">
    <source>
        <dbReference type="ARBA" id="ARBA00022840"/>
    </source>
</evidence>
<keyword evidence="1 7" id="KW-0547">Nucleotide-binding</keyword>
<dbReference type="Pfam" id="PF00270">
    <property type="entry name" value="DEAD"/>
    <property type="match status" value="1"/>
</dbReference>
<evidence type="ECO:0000259" key="11">
    <source>
        <dbReference type="PROSITE" id="PS51195"/>
    </source>
</evidence>
<evidence type="ECO:0000256" key="8">
    <source>
        <dbReference type="SAM" id="MobiDB-lite"/>
    </source>
</evidence>
<dbReference type="Pfam" id="PF00271">
    <property type="entry name" value="Helicase_C"/>
    <property type="match status" value="1"/>
</dbReference>
<dbReference type="InterPro" id="IPR044742">
    <property type="entry name" value="DEAD/DEAH_RhlB"/>
</dbReference>
<dbReference type="InterPro" id="IPR027417">
    <property type="entry name" value="P-loop_NTPase"/>
</dbReference>
<evidence type="ECO:0000256" key="7">
    <source>
        <dbReference type="RuleBase" id="RU000492"/>
    </source>
</evidence>
<reference evidence="12" key="1">
    <citation type="submission" date="2023-03" db="EMBL/GenBank/DDBJ databases">
        <title>Mesosutterella sp. nov. isolated from porcine feces.</title>
        <authorList>
            <person name="Yu S."/>
        </authorList>
    </citation>
    <scope>NUCLEOTIDE SEQUENCE</scope>
    <source>
        <strain evidence="12">AGMB02718</strain>
    </source>
</reference>
<name>A0ABT7IL00_9BURK</name>
<keyword evidence="3 7" id="KW-0347">Helicase</keyword>
<feature type="domain" description="Helicase C-terminal" evidence="10">
    <location>
        <begin position="235"/>
        <end position="379"/>
    </location>
</feature>
<feature type="short sequence motif" description="Q motif" evidence="6">
    <location>
        <begin position="3"/>
        <end position="31"/>
    </location>
</feature>
<dbReference type="PROSITE" id="PS51194">
    <property type="entry name" value="HELICASE_CTER"/>
    <property type="match status" value="1"/>
</dbReference>
<dbReference type="SUPFAM" id="SSF52540">
    <property type="entry name" value="P-loop containing nucleoside triphosphate hydrolases"/>
    <property type="match status" value="2"/>
</dbReference>
<dbReference type="EMBL" id="JAKZJU020000001">
    <property type="protein sequence ID" value="MDL2059048.1"/>
    <property type="molecule type" value="Genomic_DNA"/>
</dbReference>
<feature type="domain" description="DEAD-box RNA helicase Q" evidence="11">
    <location>
        <begin position="3"/>
        <end position="31"/>
    </location>
</feature>
<evidence type="ECO:0000256" key="1">
    <source>
        <dbReference type="ARBA" id="ARBA00022741"/>
    </source>
</evidence>
<comment type="similarity">
    <text evidence="5 7">Belongs to the DEAD box helicase family.</text>
</comment>
<dbReference type="SMART" id="SM00490">
    <property type="entry name" value="HELICc"/>
    <property type="match status" value="1"/>
</dbReference>
<dbReference type="InterPro" id="IPR000629">
    <property type="entry name" value="RNA-helicase_DEAD-box_CS"/>
</dbReference>
<dbReference type="InterPro" id="IPR014001">
    <property type="entry name" value="Helicase_ATP-bd"/>
</dbReference>
<evidence type="ECO:0000313" key="12">
    <source>
        <dbReference type="EMBL" id="MDL2059048.1"/>
    </source>
</evidence>
<dbReference type="SMART" id="SM00487">
    <property type="entry name" value="DEXDc"/>
    <property type="match status" value="1"/>
</dbReference>
<evidence type="ECO:0000256" key="3">
    <source>
        <dbReference type="ARBA" id="ARBA00022806"/>
    </source>
</evidence>
<comment type="caution">
    <text evidence="12">The sequence shown here is derived from an EMBL/GenBank/DDBJ whole genome shotgun (WGS) entry which is preliminary data.</text>
</comment>
<dbReference type="PANTHER" id="PTHR47959">
    <property type="entry name" value="ATP-DEPENDENT RNA HELICASE RHLE-RELATED"/>
    <property type="match status" value="1"/>
</dbReference>
<evidence type="ECO:0000256" key="5">
    <source>
        <dbReference type="ARBA" id="ARBA00038437"/>
    </source>
</evidence>
<keyword evidence="4 7" id="KW-0067">ATP-binding</keyword>
<dbReference type="InterPro" id="IPR014014">
    <property type="entry name" value="RNA_helicase_DEAD_Q_motif"/>
</dbReference>
<dbReference type="PROSITE" id="PS00039">
    <property type="entry name" value="DEAD_ATP_HELICASE"/>
    <property type="match status" value="1"/>
</dbReference>
<dbReference type="CDD" id="cd18787">
    <property type="entry name" value="SF2_C_DEAD"/>
    <property type="match status" value="1"/>
</dbReference>
<evidence type="ECO:0000313" key="13">
    <source>
        <dbReference type="Proteomes" id="UP001165481"/>
    </source>
</evidence>
<keyword evidence="2 7" id="KW-0378">Hydrolase</keyword>
<evidence type="ECO:0000256" key="6">
    <source>
        <dbReference type="PROSITE-ProRule" id="PRU00552"/>
    </source>
</evidence>
<dbReference type="Proteomes" id="UP001165481">
    <property type="component" value="Unassembled WGS sequence"/>
</dbReference>
<evidence type="ECO:0000259" key="10">
    <source>
        <dbReference type="PROSITE" id="PS51194"/>
    </source>
</evidence>
<proteinExistence type="inferred from homology"/>
<dbReference type="InterPro" id="IPR011545">
    <property type="entry name" value="DEAD/DEAH_box_helicase_dom"/>
</dbReference>
<dbReference type="Gene3D" id="3.40.50.300">
    <property type="entry name" value="P-loop containing nucleotide triphosphate hydrolases"/>
    <property type="match status" value="2"/>
</dbReference>
<dbReference type="PROSITE" id="PS51192">
    <property type="entry name" value="HELICASE_ATP_BIND_1"/>
    <property type="match status" value="1"/>
</dbReference>
<gene>
    <name evidence="12" type="ORF">MUN46_003695</name>
</gene>
<sequence>MNQPFADLGLIEPLNRAVADMGYEQPTPIQQKAVPAVLQGRDILAAAQTGTGKTAAYSLPLIQKISADKAPVQPKQVKALILAPTRELAAQIHENIRSYCRYTRVSSALVFGGVNIKPQTAALAGGVDILIATPGRLLDHAGQGNVDLSAVRYLVLDEADRMLDMGFIHDIRRILKLVPEKRQNLLFSATFSPDIRRLADTLLSNPVSVEISPNKESALIRQQAYSIAKNRKRELLRDLIVDGGWDQVLVFTRMKHAANRLCQQLTRDGISAAAIHGNKSQNARTRALADFKAKKVRVLVATDIAARGLDIEQLPHVVNYELPDVPEDYVHRIGRTGRAGVEGHAVSFVSPEDRPQLAAIEKLLKEKIELITPEGYDGPQPEDMAEDDRKAEQSRRRQLARQSEARRARKKEPRKPLPSGSAQAVAEALPAAGEGDRGFSDRDPSAGRGRRKPARGSAASAGKKAAGPDFDPDNFGNSIHYRPRKPARRGRSASIGRYEPKDPFAPEQQALFLPQNMPGEAPYPAGGKPRGASSRPGKGRSRRSGQPRPARSTDYFEQNSRYSDSNTRSNLPPGMIARRSSRGRRH</sequence>
<accession>A0ABT7IL00</accession>
<dbReference type="GO" id="GO:0004386">
    <property type="term" value="F:helicase activity"/>
    <property type="evidence" value="ECO:0007669"/>
    <property type="project" value="UniProtKB-KW"/>
</dbReference>
<feature type="compositionally biased region" description="Low complexity" evidence="8">
    <location>
        <begin position="455"/>
        <end position="468"/>
    </location>
</feature>
<dbReference type="CDD" id="cd00268">
    <property type="entry name" value="DEADc"/>
    <property type="match status" value="1"/>
</dbReference>
<feature type="compositionally biased region" description="Basic and acidic residues" evidence="8">
    <location>
        <begin position="434"/>
        <end position="445"/>
    </location>
</feature>